<gene>
    <name evidence="1" type="ORF">CISIN_1g038644mg</name>
</gene>
<dbReference type="PANTHER" id="PTHR43796">
    <property type="entry name" value="CARBOXYNORSPERMIDINE SYNTHASE"/>
    <property type="match status" value="1"/>
</dbReference>
<reference evidence="1 2" key="1">
    <citation type="submission" date="2014-04" db="EMBL/GenBank/DDBJ databases">
        <authorList>
            <consortium name="International Citrus Genome Consortium"/>
            <person name="Gmitter F."/>
            <person name="Chen C."/>
            <person name="Farmerie W."/>
            <person name="Harkins T."/>
            <person name="Desany B."/>
            <person name="Mohiuddin M."/>
            <person name="Kodira C."/>
            <person name="Borodovsky M."/>
            <person name="Lomsadze A."/>
            <person name="Burns P."/>
            <person name="Jenkins J."/>
            <person name="Prochnik S."/>
            <person name="Shu S."/>
            <person name="Chapman J."/>
            <person name="Pitluck S."/>
            <person name="Schmutz J."/>
            <person name="Rokhsar D."/>
        </authorList>
    </citation>
    <scope>NUCLEOTIDE SEQUENCE</scope>
</reference>
<dbReference type="PANTHER" id="PTHR43796:SF2">
    <property type="entry name" value="CARBOXYNORSPERMIDINE SYNTHASE"/>
    <property type="match status" value="1"/>
</dbReference>
<protein>
    <submittedName>
        <fullName evidence="1">Uncharacterized protein</fullName>
    </submittedName>
</protein>
<dbReference type="AlphaFoldDB" id="A0A067FDE1"/>
<evidence type="ECO:0000313" key="2">
    <source>
        <dbReference type="Proteomes" id="UP000027120"/>
    </source>
</evidence>
<sequence length="170" mass="18853">MNLRTGREKDAAMVSTLGKNSEFAEVNIGNEGSLLMALRGEIIPLILDMWILFVAAGPYQQALKCTVLEAAIETKCLGNFTLGHLDLRMNNLHGRILEAVSKTLGNLSTEAIIGHRDGPQVGWYVQGCFSRYLPGQYVKTDPSHQPQYSRHVITQQVATDDNLDKKKQLN</sequence>
<keyword evidence="2" id="KW-1185">Reference proteome</keyword>
<dbReference type="EMBL" id="KK784926">
    <property type="protein sequence ID" value="KDO61186.1"/>
    <property type="molecule type" value="Genomic_DNA"/>
</dbReference>
<dbReference type="Proteomes" id="UP000027120">
    <property type="component" value="Unassembled WGS sequence"/>
</dbReference>
<organism evidence="1 2">
    <name type="scientific">Citrus sinensis</name>
    <name type="common">Sweet orange</name>
    <name type="synonym">Citrus aurantium var. sinensis</name>
    <dbReference type="NCBI Taxonomy" id="2711"/>
    <lineage>
        <taxon>Eukaryota</taxon>
        <taxon>Viridiplantae</taxon>
        <taxon>Streptophyta</taxon>
        <taxon>Embryophyta</taxon>
        <taxon>Tracheophyta</taxon>
        <taxon>Spermatophyta</taxon>
        <taxon>Magnoliopsida</taxon>
        <taxon>eudicotyledons</taxon>
        <taxon>Gunneridae</taxon>
        <taxon>Pentapetalae</taxon>
        <taxon>rosids</taxon>
        <taxon>malvids</taxon>
        <taxon>Sapindales</taxon>
        <taxon>Rutaceae</taxon>
        <taxon>Aurantioideae</taxon>
        <taxon>Citrus</taxon>
    </lineage>
</organism>
<dbReference type="STRING" id="2711.A0A067FDE1"/>
<accession>A0A067FDE1</accession>
<evidence type="ECO:0000313" key="1">
    <source>
        <dbReference type="EMBL" id="KDO61186.1"/>
    </source>
</evidence>
<proteinExistence type="predicted"/>
<name>A0A067FDE1_CITSI</name>